<accession>U9U5Q0</accession>
<evidence type="ECO:0000313" key="1">
    <source>
        <dbReference type="EMBL" id="ESA10956.1"/>
    </source>
</evidence>
<organism evidence="1">
    <name type="scientific">Rhizophagus irregularis (strain DAOM 181602 / DAOM 197198 / MUCL 43194)</name>
    <name type="common">Arbuscular mycorrhizal fungus</name>
    <name type="synonym">Glomus intraradices</name>
    <dbReference type="NCBI Taxonomy" id="747089"/>
    <lineage>
        <taxon>Eukaryota</taxon>
        <taxon>Fungi</taxon>
        <taxon>Fungi incertae sedis</taxon>
        <taxon>Mucoromycota</taxon>
        <taxon>Glomeromycotina</taxon>
        <taxon>Glomeromycetes</taxon>
        <taxon>Glomerales</taxon>
        <taxon>Glomeraceae</taxon>
        <taxon>Rhizophagus</taxon>
    </lineage>
</organism>
<gene>
    <name evidence="1" type="ORF">GLOINDRAFT_28843</name>
</gene>
<dbReference type="EMBL" id="KI286531">
    <property type="protein sequence ID" value="ESA10956.1"/>
    <property type="molecule type" value="Genomic_DNA"/>
</dbReference>
<sequence length="73" mass="8536">MIFWDHDILGLRFFEYRDLECQGLECWNIVPSGFRILYMASRVGQNYQTLCGKKSSMARQNVTPCLTFTCCKT</sequence>
<reference evidence="1" key="1">
    <citation type="submission" date="2013-07" db="EMBL/GenBank/DDBJ databases">
        <title>The genome of an arbuscular mycorrhizal fungus provides insights into the evolution of the oldest plant symbiosis.</title>
        <authorList>
            <consortium name="DOE Joint Genome Institute"/>
            <person name="Tisserant E."/>
            <person name="Malbreil M."/>
            <person name="Kuo A."/>
            <person name="Kohler A."/>
            <person name="Symeonidi A."/>
            <person name="Balestrini R."/>
            <person name="Charron P."/>
            <person name="Duensing N."/>
            <person name="Frei-dit-Frey N."/>
            <person name="Gianinazzi-Pearson V."/>
            <person name="Gilbert B."/>
            <person name="Handa Y."/>
            <person name="Hijri M."/>
            <person name="Kaul R."/>
            <person name="Kawaguchi M."/>
            <person name="Krajinski F."/>
            <person name="Lammers P."/>
            <person name="Lapierre D."/>
            <person name="Masclaux F.G."/>
            <person name="Murat C."/>
            <person name="Morin E."/>
            <person name="Ndikumana S."/>
            <person name="Pagni M."/>
            <person name="Petitpierre D."/>
            <person name="Requena N."/>
            <person name="Rosikiewicz P."/>
            <person name="Riley R."/>
            <person name="Saito K."/>
            <person name="San Clemente H."/>
            <person name="Shapiro H."/>
            <person name="van Tuinen D."/>
            <person name="Becard G."/>
            <person name="Bonfante P."/>
            <person name="Paszkowski U."/>
            <person name="Shachar-Hill Y."/>
            <person name="Young J.P."/>
            <person name="Sanders I.R."/>
            <person name="Henrissat B."/>
            <person name="Rensing S.A."/>
            <person name="Grigoriev I.V."/>
            <person name="Corradi N."/>
            <person name="Roux C."/>
            <person name="Martin F."/>
        </authorList>
    </citation>
    <scope>NUCLEOTIDE SEQUENCE</scope>
    <source>
        <strain evidence="1">DAOM 197198</strain>
    </source>
</reference>
<proteinExistence type="predicted"/>
<dbReference type="HOGENOM" id="CLU_2706108_0_0_1"/>
<protein>
    <submittedName>
        <fullName evidence="1">Uncharacterized protein</fullName>
    </submittedName>
</protein>
<name>U9U5Q0_RHIID</name>
<dbReference type="AlphaFoldDB" id="U9U5Q0"/>